<organism evidence="1 2">
    <name type="scientific">Staphylococcus simiae CCM 7213 = CCUG 51256</name>
    <dbReference type="NCBI Taxonomy" id="911238"/>
    <lineage>
        <taxon>Bacteria</taxon>
        <taxon>Bacillati</taxon>
        <taxon>Bacillota</taxon>
        <taxon>Bacilli</taxon>
        <taxon>Bacillales</taxon>
        <taxon>Staphylococcaceae</taxon>
        <taxon>Staphylococcus</taxon>
    </lineage>
</organism>
<protein>
    <recommendedName>
        <fullName evidence="3">YokE-like PH domain-containing protein</fullName>
    </recommendedName>
</protein>
<accession>G5JI21</accession>
<dbReference type="OrthoDB" id="2874108at2"/>
<comment type="caution">
    <text evidence="1">The sequence shown here is derived from an EMBL/GenBank/DDBJ whole genome shotgun (WGS) entry which is preliminary data.</text>
</comment>
<proteinExistence type="predicted"/>
<evidence type="ECO:0000313" key="1">
    <source>
        <dbReference type="EMBL" id="EHJ08214.1"/>
    </source>
</evidence>
<evidence type="ECO:0008006" key="3">
    <source>
        <dbReference type="Google" id="ProtNLM"/>
    </source>
</evidence>
<sequence>METACSIKTFVFRRVSHPGVLKLEPKELIFKQQTFAKDDTLDQIFPLDHITKVKLKKGIFQTSLNIMCGNEWFTFHYFQDDNYLAIYHKLLEVIAQ</sequence>
<dbReference type="RefSeq" id="WP_002463373.1">
    <property type="nucleotide sequence ID" value="NZ_AEUN01000377.1"/>
</dbReference>
<dbReference type="Proteomes" id="UP000005413">
    <property type="component" value="Unassembled WGS sequence"/>
</dbReference>
<evidence type="ECO:0000313" key="2">
    <source>
        <dbReference type="Proteomes" id="UP000005413"/>
    </source>
</evidence>
<reference evidence="1 2" key="1">
    <citation type="journal article" date="2012" name="BMC Genomics">
        <title>Comparative genomic analysis of the genus Staphylococcus including Staphylococcus aureus and its newly described sister species Staphylococcus simiae.</title>
        <authorList>
            <person name="Suzuki H."/>
            <person name="Lefebure T."/>
            <person name="Pavinski Bitar P."/>
            <person name="Stanhope M.J."/>
        </authorList>
    </citation>
    <scope>NUCLEOTIDE SEQUENCE [LARGE SCALE GENOMIC DNA]</scope>
    <source>
        <strain evidence="1 2">CCM 7213</strain>
    </source>
</reference>
<dbReference type="EMBL" id="AEUN01000377">
    <property type="protein sequence ID" value="EHJ08214.1"/>
    <property type="molecule type" value="Genomic_DNA"/>
</dbReference>
<name>G5JI21_9STAP</name>
<gene>
    <name evidence="1" type="ORF">SS7213T_05516</name>
</gene>
<keyword evidence="2" id="KW-1185">Reference proteome</keyword>
<dbReference type="PATRIC" id="fig|911238.3.peg.927"/>
<dbReference type="AlphaFoldDB" id="G5JI21"/>